<name>A0ABM1EUI9_PRICU</name>
<evidence type="ECO:0000256" key="1">
    <source>
        <dbReference type="SAM" id="Coils"/>
    </source>
</evidence>
<protein>
    <submittedName>
        <fullName evidence="3">Uncharacterized protein LOC106815848</fullName>
    </submittedName>
</protein>
<dbReference type="GeneID" id="106815848"/>
<accession>A0ABM1EUI9</accession>
<feature type="coiled-coil region" evidence="1">
    <location>
        <begin position="1"/>
        <end position="35"/>
    </location>
</feature>
<evidence type="ECO:0000313" key="2">
    <source>
        <dbReference type="Proteomes" id="UP000695022"/>
    </source>
</evidence>
<keyword evidence="2" id="KW-1185">Reference proteome</keyword>
<proteinExistence type="predicted"/>
<dbReference type="Proteomes" id="UP000695022">
    <property type="component" value="Unplaced"/>
</dbReference>
<gene>
    <name evidence="3" type="primary">LOC106815848</name>
</gene>
<dbReference type="PANTHER" id="PTHR33198">
    <property type="entry name" value="ANK_REP_REGION DOMAIN-CONTAINING PROTEIN-RELATED"/>
    <property type="match status" value="1"/>
</dbReference>
<evidence type="ECO:0000313" key="3">
    <source>
        <dbReference type="RefSeq" id="XP_014675860.1"/>
    </source>
</evidence>
<organism evidence="2 3">
    <name type="scientific">Priapulus caudatus</name>
    <name type="common">Priapulid worm</name>
    <dbReference type="NCBI Taxonomy" id="37621"/>
    <lineage>
        <taxon>Eukaryota</taxon>
        <taxon>Metazoa</taxon>
        <taxon>Ecdysozoa</taxon>
        <taxon>Scalidophora</taxon>
        <taxon>Priapulida</taxon>
        <taxon>Priapulimorpha</taxon>
        <taxon>Priapulimorphida</taxon>
        <taxon>Priapulidae</taxon>
        <taxon>Priapulus</taxon>
    </lineage>
</organism>
<dbReference type="PANTHER" id="PTHR33198:SF19">
    <property type="entry name" value="CCHC-TYPE DOMAIN-CONTAINING PROTEIN"/>
    <property type="match status" value="1"/>
</dbReference>
<sequence length="251" mass="28494">MSETAELIKLLRDQMAELRERSEREQKDIRRQHQEQMDAIKALYSNVPNVTSLVGSSTPAFAPFDSTSELWTDYWARFCTFVGANSVPDERKGQVFLTNQSPTVYKLLANLAAQHTPPKDINQLTVDEIVTYMKDQFDPKRFIVRERFKFWSEMQRKPGETIQELAARIRQDAATCDFTSIKDPQDEALRTRFICSVSNEAVLKALFKIKGDELDFARAVNIAIETEDATSFIFPSSGQGIQGVQSASLVL</sequence>
<keyword evidence="1" id="KW-0175">Coiled coil</keyword>
<reference evidence="3" key="1">
    <citation type="submission" date="2025-08" db="UniProtKB">
        <authorList>
            <consortium name="RefSeq"/>
        </authorList>
    </citation>
    <scope>IDENTIFICATION</scope>
</reference>
<dbReference type="RefSeq" id="XP_014675860.1">
    <property type="nucleotide sequence ID" value="XM_014820374.1"/>
</dbReference>